<evidence type="ECO:0000313" key="6">
    <source>
        <dbReference type="Proteomes" id="UP001524460"/>
    </source>
</evidence>
<dbReference type="SUPFAM" id="SSF47413">
    <property type="entry name" value="lambda repressor-like DNA-binding domains"/>
    <property type="match status" value="1"/>
</dbReference>
<proteinExistence type="predicted"/>
<keyword evidence="1" id="KW-0805">Transcription regulation</keyword>
<evidence type="ECO:0000313" key="5">
    <source>
        <dbReference type="EMBL" id="MCQ1056483.1"/>
    </source>
</evidence>
<evidence type="ECO:0000259" key="4">
    <source>
        <dbReference type="PROSITE" id="PS50932"/>
    </source>
</evidence>
<name>A0ABT1MVE1_9GAMM</name>
<keyword evidence="2" id="KW-0238">DNA-binding</keyword>
<dbReference type="Gene3D" id="3.40.50.2300">
    <property type="match status" value="2"/>
</dbReference>
<accession>A0ABT1MVE1</accession>
<dbReference type="SMART" id="SM00354">
    <property type="entry name" value="HTH_LACI"/>
    <property type="match status" value="1"/>
</dbReference>
<dbReference type="InterPro" id="IPR000843">
    <property type="entry name" value="HTH_LacI"/>
</dbReference>
<dbReference type="Pfam" id="PF13377">
    <property type="entry name" value="Peripla_BP_3"/>
    <property type="match status" value="1"/>
</dbReference>
<keyword evidence="6" id="KW-1185">Reference proteome</keyword>
<comment type="caution">
    <text evidence="5">The sequence shown here is derived from an EMBL/GenBank/DDBJ whole genome shotgun (WGS) entry which is preliminary data.</text>
</comment>
<gene>
    <name evidence="5" type="ORF">NHN17_00185</name>
</gene>
<dbReference type="InterPro" id="IPR046335">
    <property type="entry name" value="LacI/GalR-like_sensor"/>
</dbReference>
<evidence type="ECO:0000256" key="2">
    <source>
        <dbReference type="ARBA" id="ARBA00023125"/>
    </source>
</evidence>
<dbReference type="PANTHER" id="PTHR30146:SF109">
    <property type="entry name" value="HTH-TYPE TRANSCRIPTIONAL REGULATOR GALS"/>
    <property type="match status" value="1"/>
</dbReference>
<dbReference type="CDD" id="cd01392">
    <property type="entry name" value="HTH_LacI"/>
    <property type="match status" value="1"/>
</dbReference>
<organism evidence="5 6">
    <name type="scientific">Photobacterium pectinilyticum</name>
    <dbReference type="NCBI Taxonomy" id="2906793"/>
    <lineage>
        <taxon>Bacteria</taxon>
        <taxon>Pseudomonadati</taxon>
        <taxon>Pseudomonadota</taxon>
        <taxon>Gammaproteobacteria</taxon>
        <taxon>Vibrionales</taxon>
        <taxon>Vibrionaceae</taxon>
        <taxon>Photobacterium</taxon>
    </lineage>
</organism>
<dbReference type="InterPro" id="IPR010982">
    <property type="entry name" value="Lambda_DNA-bd_dom_sf"/>
</dbReference>
<dbReference type="EMBL" id="JANEYT010000001">
    <property type="protein sequence ID" value="MCQ1056483.1"/>
    <property type="molecule type" value="Genomic_DNA"/>
</dbReference>
<feature type="domain" description="HTH lacI-type" evidence="4">
    <location>
        <begin position="6"/>
        <end position="51"/>
    </location>
</feature>
<dbReference type="PROSITE" id="PS50932">
    <property type="entry name" value="HTH_LACI_2"/>
    <property type="match status" value="1"/>
</dbReference>
<evidence type="ECO:0000256" key="3">
    <source>
        <dbReference type="ARBA" id="ARBA00023163"/>
    </source>
</evidence>
<dbReference type="Pfam" id="PF00356">
    <property type="entry name" value="LacI"/>
    <property type="match status" value="1"/>
</dbReference>
<dbReference type="PANTHER" id="PTHR30146">
    <property type="entry name" value="LACI-RELATED TRANSCRIPTIONAL REPRESSOR"/>
    <property type="match status" value="1"/>
</dbReference>
<dbReference type="Proteomes" id="UP001524460">
    <property type="component" value="Unassembled WGS sequence"/>
</dbReference>
<protein>
    <submittedName>
        <fullName evidence="5">LacI family transcriptional regulator</fullName>
    </submittedName>
</protein>
<dbReference type="Gene3D" id="1.10.260.40">
    <property type="entry name" value="lambda repressor-like DNA-binding domains"/>
    <property type="match status" value="1"/>
</dbReference>
<evidence type="ECO:0000256" key="1">
    <source>
        <dbReference type="ARBA" id="ARBA00023015"/>
    </source>
</evidence>
<keyword evidence="3" id="KW-0804">Transcription</keyword>
<dbReference type="SUPFAM" id="SSF53822">
    <property type="entry name" value="Periplasmic binding protein-like I"/>
    <property type="match status" value="1"/>
</dbReference>
<dbReference type="InterPro" id="IPR028082">
    <property type="entry name" value="Peripla_BP_I"/>
</dbReference>
<dbReference type="CDD" id="cd06267">
    <property type="entry name" value="PBP1_LacI_sugar_binding-like"/>
    <property type="match status" value="1"/>
</dbReference>
<dbReference type="RefSeq" id="WP_255040073.1">
    <property type="nucleotide sequence ID" value="NZ_JANEYT010000001.1"/>
</dbReference>
<reference evidence="5 6" key="1">
    <citation type="submission" date="2022-07" db="EMBL/GenBank/DDBJ databases">
        <title>Photobacterium pectinilyticum sp. nov., a marine bacterium isolated from surface seawater of Qingdao offshore.</title>
        <authorList>
            <person name="Wang X."/>
        </authorList>
    </citation>
    <scope>NUCLEOTIDE SEQUENCE [LARGE SCALE GENOMIC DNA]</scope>
    <source>
        <strain evidence="5 6">ZSDE20</strain>
    </source>
</reference>
<sequence length="362" mass="39873">MTTKKVTITDLANITGISRSTISRVLNNNDKVHPDVRQKVDQAIEESGYQRKSTKVKYEVPIRSVTIATLVHVDTPDHYYSNMISKFRDKFRQMGLDAHLVMLTPEMSDSQVLNKFSDSECVLILGPELPIIANALKSRGTPVVLVNGFDSDMKISSVSLDYSLGGEMVANYLLHKGHRNIAMLTAQTRPSISQRTYGFEQKAKELGADKVTVVDILDICNKLGDATLAQSIRQGKAGADFGASKILAYILDNKLFNGASAVFCLCDRTAISLIDELEKRQHQVPRDLSVVGFDNSSIGTMITPSLTSVGCDYNTIAQTAIQLIIQEFNTPSTTAKRINIGVELFERKSVIAFEDSKEFATV</sequence>